<name>W0RRJ7_9BACT</name>
<feature type="compositionally biased region" description="Polar residues" evidence="1">
    <location>
        <begin position="182"/>
        <end position="192"/>
    </location>
</feature>
<keyword evidence="4" id="KW-0614">Plasmid</keyword>
<dbReference type="EMBL" id="CP007130">
    <property type="protein sequence ID" value="AHG93316.1"/>
    <property type="molecule type" value="Genomic_DNA"/>
</dbReference>
<organism evidence="4 5">
    <name type="scientific">Gemmatirosa kalamazoonensis</name>
    <dbReference type="NCBI Taxonomy" id="861299"/>
    <lineage>
        <taxon>Bacteria</taxon>
        <taxon>Pseudomonadati</taxon>
        <taxon>Gemmatimonadota</taxon>
        <taxon>Gemmatimonadia</taxon>
        <taxon>Gemmatimonadales</taxon>
        <taxon>Gemmatimonadaceae</taxon>
        <taxon>Gemmatirosa</taxon>
    </lineage>
</organism>
<reference evidence="4 5" key="1">
    <citation type="journal article" date="2014" name="Genome Announc.">
        <title>Genome Sequence and Methylome of Soil Bacterium Gemmatirosa kalamazoonensis KBS708T, a Member of the Rarely Cultivated Gemmatimonadetes Phylum.</title>
        <authorList>
            <person name="Debruyn J.M."/>
            <person name="Radosevich M."/>
            <person name="Wommack K.E."/>
            <person name="Polson S.W."/>
            <person name="Hauser L.J."/>
            <person name="Fawaz M.N."/>
            <person name="Korlach J."/>
            <person name="Tsai Y.C."/>
        </authorList>
    </citation>
    <scope>NUCLEOTIDE SEQUENCE [LARGE SCALE GENOMIC DNA]</scope>
    <source>
        <strain evidence="4 5">KBS708</strain>
        <plasmid evidence="5">Plasmid 2</plasmid>
    </source>
</reference>
<feature type="region of interest" description="Disordered" evidence="1">
    <location>
        <begin position="168"/>
        <end position="192"/>
    </location>
</feature>
<evidence type="ECO:0000256" key="1">
    <source>
        <dbReference type="SAM" id="MobiDB-lite"/>
    </source>
</evidence>
<dbReference type="eggNOG" id="COG3595">
    <property type="taxonomic scope" value="Bacteria"/>
</dbReference>
<geneLocation type="plasmid" evidence="4 5">
    <name>2</name>
</geneLocation>
<dbReference type="HOGENOM" id="CLU_090614_0_0_0"/>
<feature type="domain" description="DUF4097" evidence="3">
    <location>
        <begin position="135"/>
        <end position="277"/>
    </location>
</feature>
<feature type="signal peptide" evidence="2">
    <location>
        <begin position="1"/>
        <end position="22"/>
    </location>
</feature>
<evidence type="ECO:0000259" key="3">
    <source>
        <dbReference type="Pfam" id="PF13349"/>
    </source>
</evidence>
<dbReference type="InterPro" id="IPR025164">
    <property type="entry name" value="Toastrack_DUF4097"/>
</dbReference>
<feature type="chain" id="PRO_5004794571" description="DUF4097 domain-containing protein" evidence="2">
    <location>
        <begin position="23"/>
        <end position="281"/>
    </location>
</feature>
<dbReference type="Pfam" id="PF13349">
    <property type="entry name" value="DUF4097"/>
    <property type="match status" value="1"/>
</dbReference>
<proteinExistence type="predicted"/>
<sequence>MRTASRALAAATLLAVVTPALASAQGVTRGDFDWSEAMRAGAWLRIRNWNGPVEVRAATGDRAEVHGRAIASADRGTDVVYRVIRDDDGVTICAVPDRDDIECSARGINGSGRDWGRRPTRARLLVSLPAGVRIDASSGNGEVTVENVRADVVASSGNGRVRVADATGPVEASSGNGDIDVSTATGPVTASTGNGRIEARMLALRDGDMHFSTGNGSVVLWLPDDFGGDVSVSGQRGFDTDFPIEVRSGNFNSRISGRIGHGSRRVDISTGNGSVSLRRVR</sequence>
<keyword evidence="2" id="KW-0732">Signal</keyword>
<dbReference type="Gene3D" id="2.160.20.120">
    <property type="match status" value="1"/>
</dbReference>
<evidence type="ECO:0000256" key="2">
    <source>
        <dbReference type="SAM" id="SignalP"/>
    </source>
</evidence>
<evidence type="ECO:0000313" key="4">
    <source>
        <dbReference type="EMBL" id="AHG93316.1"/>
    </source>
</evidence>
<dbReference type="KEGG" id="gba:J421_5781"/>
<dbReference type="InParanoid" id="W0RRJ7"/>
<dbReference type="OrthoDB" id="3252095at2"/>
<protein>
    <recommendedName>
        <fullName evidence="3">DUF4097 domain-containing protein</fullName>
    </recommendedName>
</protein>
<accession>W0RRJ7</accession>
<dbReference type="RefSeq" id="WP_025414622.1">
    <property type="nucleotide sequence ID" value="NZ_CP007130.1"/>
</dbReference>
<gene>
    <name evidence="4" type="ORF">J421_5781</name>
</gene>
<dbReference type="AlphaFoldDB" id="W0RRJ7"/>
<keyword evidence="5" id="KW-1185">Reference proteome</keyword>
<dbReference type="Proteomes" id="UP000019151">
    <property type="component" value="Plasmid 2"/>
</dbReference>
<evidence type="ECO:0000313" key="5">
    <source>
        <dbReference type="Proteomes" id="UP000019151"/>
    </source>
</evidence>